<dbReference type="PANTHER" id="PTHR45648">
    <property type="entry name" value="GDSL LIPASE/ACYLHYDROLASE FAMILY PROTEIN (AFU_ORTHOLOGUE AFUA_4G14700)"/>
    <property type="match status" value="1"/>
</dbReference>
<dbReference type="Pfam" id="PF00657">
    <property type="entry name" value="Lipase_GDSL"/>
    <property type="match status" value="1"/>
</dbReference>
<dbReference type="HOGENOM" id="CLU_023098_3_0_4"/>
<evidence type="ECO:0000256" key="2">
    <source>
        <dbReference type="ARBA" id="ARBA00022729"/>
    </source>
</evidence>
<name>V9H9C6_9NEIS</name>
<gene>
    <name evidence="7" type="ORF">HMPREF9021_00031</name>
</gene>
<evidence type="ECO:0000313" key="8">
    <source>
        <dbReference type="Proteomes" id="UP000017813"/>
    </source>
</evidence>
<evidence type="ECO:0000256" key="4">
    <source>
        <dbReference type="PIRSR" id="PIRSR037375-1"/>
    </source>
</evidence>
<dbReference type="InterPro" id="IPR036514">
    <property type="entry name" value="SGNH_hydro_sf"/>
</dbReference>
<dbReference type="InterPro" id="IPR051058">
    <property type="entry name" value="GDSL_Est/Lipase"/>
</dbReference>
<accession>V9H9C6</accession>
<dbReference type="eggNOG" id="COG3240">
    <property type="taxonomic scope" value="Bacteria"/>
</dbReference>
<dbReference type="EMBL" id="ADCY02000001">
    <property type="protein sequence ID" value="EFG31636.1"/>
    <property type="molecule type" value="Genomic_DNA"/>
</dbReference>
<dbReference type="eggNOG" id="COG3468">
    <property type="taxonomic scope" value="Bacteria"/>
</dbReference>
<comment type="similarity">
    <text evidence="1">Belongs to the 'GDSL' lipolytic enzyme family.</text>
</comment>
<evidence type="ECO:0000256" key="5">
    <source>
        <dbReference type="SAM" id="SignalP"/>
    </source>
</evidence>
<dbReference type="STRING" id="641147.HMPREF9021_00031"/>
<reference evidence="7 8" key="2">
    <citation type="submission" date="2011-10" db="EMBL/GenBank/DDBJ databases">
        <title>The Genome Sequence of Simonsiella muelleri ATCC 29453.</title>
        <authorList>
            <consortium name="The Broad Institute Genome Sequencing Platform"/>
            <consortium name="The Broad Institute Genome Sequencing Center for Infectious Disease"/>
            <person name="Earl A."/>
            <person name="Ward D."/>
            <person name="Feldgarden M."/>
            <person name="Gevers D."/>
            <person name="Izard J."/>
            <person name="Baranova O.V."/>
            <person name="Blanton J.M."/>
            <person name="Tanner A.C."/>
            <person name="Dewhirst F."/>
            <person name="Young S.K."/>
            <person name="Zeng Q."/>
            <person name="Gargeya S."/>
            <person name="Fitzgerald M."/>
            <person name="Haas B."/>
            <person name="Abouelleil A."/>
            <person name="Alvarado L."/>
            <person name="Arachchi H.M."/>
            <person name="Berlin A."/>
            <person name="Brown A."/>
            <person name="Chapman S.B."/>
            <person name="Chen Z."/>
            <person name="Dunbar C."/>
            <person name="Freedman E."/>
            <person name="Gearin G."/>
            <person name="Goldberg J."/>
            <person name="Griggs A."/>
            <person name="Gujja S."/>
            <person name="Heiman D."/>
            <person name="Howarth C."/>
            <person name="Larson L."/>
            <person name="Lui A."/>
            <person name="MacDonald P.J.P."/>
            <person name="Montmayeur A."/>
            <person name="Murphy C."/>
            <person name="Neiman D."/>
            <person name="Pearson M."/>
            <person name="Priest M."/>
            <person name="Roberts A."/>
            <person name="Saif S."/>
            <person name="Shea T."/>
            <person name="Shenoy N."/>
            <person name="Sisk P."/>
            <person name="Stolte C."/>
            <person name="Sykes S."/>
            <person name="Wortman J."/>
            <person name="Nusbaum C."/>
            <person name="Birren B."/>
        </authorList>
    </citation>
    <scope>NUCLEOTIDE SEQUENCE [LARGE SCALE GENOMIC DNA]</scope>
    <source>
        <strain evidence="7 8">ATCC 29453</strain>
    </source>
</reference>
<feature type="chain" id="PRO_5030178919" description="Autotransporter domain-containing protein" evidence="5">
    <location>
        <begin position="20"/>
        <end position="599"/>
    </location>
</feature>
<dbReference type="OrthoDB" id="5292073at2"/>
<keyword evidence="8" id="KW-1185">Reference proteome</keyword>
<dbReference type="AlphaFoldDB" id="V9H9C6"/>
<dbReference type="SMART" id="SM00869">
    <property type="entry name" value="Autotransporter"/>
    <property type="match status" value="1"/>
</dbReference>
<dbReference type="InterPro" id="IPR001087">
    <property type="entry name" value="GDSL"/>
</dbReference>
<dbReference type="Gene3D" id="2.40.128.130">
    <property type="entry name" value="Autotransporter beta-domain"/>
    <property type="match status" value="1"/>
</dbReference>
<dbReference type="InterPro" id="IPR005546">
    <property type="entry name" value="Autotransporte_beta"/>
</dbReference>
<dbReference type="Pfam" id="PF03797">
    <property type="entry name" value="Autotransporter"/>
    <property type="match status" value="1"/>
</dbReference>
<dbReference type="InterPro" id="IPR036709">
    <property type="entry name" value="Autotransporte_beta_dom_sf"/>
</dbReference>
<dbReference type="InterPro" id="IPR017186">
    <property type="entry name" value="Lipase_autotranspt_EstA"/>
</dbReference>
<feature type="domain" description="Autotransporter" evidence="6">
    <location>
        <begin position="326"/>
        <end position="599"/>
    </location>
</feature>
<dbReference type="SUPFAM" id="SSF103515">
    <property type="entry name" value="Autotransporter"/>
    <property type="match status" value="1"/>
</dbReference>
<evidence type="ECO:0000259" key="6">
    <source>
        <dbReference type="PROSITE" id="PS51208"/>
    </source>
</evidence>
<dbReference type="GO" id="GO:0016788">
    <property type="term" value="F:hydrolase activity, acting on ester bonds"/>
    <property type="evidence" value="ECO:0007669"/>
    <property type="project" value="InterPro"/>
</dbReference>
<evidence type="ECO:0000313" key="7">
    <source>
        <dbReference type="EMBL" id="EFG31636.1"/>
    </source>
</evidence>
<dbReference type="SUPFAM" id="SSF52266">
    <property type="entry name" value="SGNH hydrolase"/>
    <property type="match status" value="1"/>
</dbReference>
<comment type="caution">
    <text evidence="7">The sequence shown here is derived from an EMBL/GenBank/DDBJ whole genome shotgun (WGS) entry which is preliminary data.</text>
</comment>
<dbReference type="PIRSF" id="PIRSF037375">
    <property type="entry name" value="Autotrns_EstA"/>
    <property type="match status" value="1"/>
</dbReference>
<sequence length="599" mass="63825">MKTRLTLIALAVSSAHVHANNTFSESYFFGDSQTDSGYFAAATTRIANPSGKFTTNPDKVWSENVAEHYGTSAKSVSQNGTNYAVSGALAGTDTTNAALGNVPVLSTQTQVANYLKKHNGQADGNALYGMTSGANNLLAAQADPANATALLTTAAKQTATAISQLADAGANYIIVPNVPDVGLSPAMVAKGATAQKVATTATAGYNTLLYTELTQSHANVIPINMFTLMQEVAANPSQYGFDNIHQAACTTSNALLCNTNTLTTENANKTYFFADSLHPSGGGHALIGDHAISVLEAPTQIGRVVDGLAQQSVQKQNDLYRKMNTLPENEHGFWVDSTTHRYNNLVSDGESLPTLSLGTSFSHGNGHTGVYVEGGVQKHNWDNDAGSHEVQSVGGGVFHRQNFGKARVNAQFGYEHLKLDTSRTVKLGTATRRHQANADGYRMSVGVRGGYRFSALNDKLAFEPYLGANAQRLQIEQLSEDQSSLSTAMLFSKIKRESVNGEVGVNAEWRFLPNTSFSGSLNFSHNFLKPEKNVSARLSTMPLLVFDVPADKVGRNLTSASLGVKQVFAGGNLNVGVSGYRGSNKTKGMNLYMGVTHTF</sequence>
<dbReference type="PROSITE" id="PS51208">
    <property type="entry name" value="AUTOTRANSPORTER"/>
    <property type="match status" value="1"/>
</dbReference>
<feature type="signal peptide" evidence="5">
    <location>
        <begin position="1"/>
        <end position="19"/>
    </location>
</feature>
<feature type="active site" evidence="4">
    <location>
        <position position="275"/>
    </location>
</feature>
<feature type="active site" description="Nucleophile" evidence="4">
    <location>
        <position position="32"/>
    </location>
</feature>
<proteinExistence type="inferred from homology"/>
<evidence type="ECO:0000256" key="1">
    <source>
        <dbReference type="ARBA" id="ARBA00008668"/>
    </source>
</evidence>
<keyword evidence="2 5" id="KW-0732">Signal</keyword>
<dbReference type="Proteomes" id="UP000017813">
    <property type="component" value="Unassembled WGS sequence"/>
</dbReference>
<dbReference type="PANTHER" id="PTHR45648:SF22">
    <property type="entry name" value="GDSL LIPASE_ACYLHYDROLASE FAMILY PROTEIN (AFU_ORTHOLOGUE AFUA_4G14700)"/>
    <property type="match status" value="1"/>
</dbReference>
<dbReference type="KEGG" id="smur:BWP33_02420"/>
<organism evidence="7 8">
    <name type="scientific">Simonsiella muelleri ATCC 29453</name>
    <dbReference type="NCBI Taxonomy" id="641147"/>
    <lineage>
        <taxon>Bacteria</taxon>
        <taxon>Pseudomonadati</taxon>
        <taxon>Pseudomonadota</taxon>
        <taxon>Betaproteobacteria</taxon>
        <taxon>Neisseriales</taxon>
        <taxon>Neisseriaceae</taxon>
        <taxon>Simonsiella</taxon>
    </lineage>
</organism>
<dbReference type="RefSeq" id="WP_002640963.1">
    <property type="nucleotide sequence ID" value="NZ_CP019448.1"/>
</dbReference>
<protein>
    <recommendedName>
        <fullName evidence="6">Autotransporter domain-containing protein</fullName>
    </recommendedName>
</protein>
<reference evidence="7 8" key="1">
    <citation type="submission" date="2010-03" db="EMBL/GenBank/DDBJ databases">
        <authorList>
            <consortium name="The Broad Institute Genome Sequencing Platform"/>
            <person name="Ward D."/>
            <person name="Earl A."/>
            <person name="Feldgarden M."/>
            <person name="Gevers D."/>
            <person name="Young S."/>
            <person name="Zeng Q."/>
            <person name="Koehrsen M."/>
            <person name="Alvarado L."/>
            <person name="Berlin A.M."/>
            <person name="Borenstein D."/>
            <person name="Chapman S.B."/>
            <person name="Chen Z."/>
            <person name="Engels R."/>
            <person name="Freedman E."/>
            <person name="Gellesch M."/>
            <person name="Goldberg J."/>
            <person name="Griggs A."/>
            <person name="Gujja S."/>
            <person name="Heilman E.R."/>
            <person name="Heiman D.I."/>
            <person name="Hepburn T.A."/>
            <person name="Howarth C."/>
            <person name="Jen D."/>
            <person name="Larson L."/>
            <person name="Mehta T."/>
            <person name="Park D."/>
            <person name="Pearson M."/>
            <person name="Richards J."/>
            <person name="Roberts A."/>
            <person name="Saif S."/>
            <person name="Shea T.D."/>
            <person name="Shenoy N."/>
            <person name="Sisk P."/>
            <person name="Stolte C."/>
            <person name="Sykes S.N."/>
            <person name="Walk T."/>
            <person name="White J."/>
            <person name="Yandava C."/>
            <person name="Izard J."/>
            <person name="Baranova O.V."/>
            <person name="Blanton J.M."/>
            <person name="Tanner A.C."/>
            <person name="Dewhirst F."/>
            <person name="Haas B."/>
            <person name="Nusbaum C."/>
            <person name="Birren B."/>
        </authorList>
    </citation>
    <scope>NUCLEOTIDE SEQUENCE [LARGE SCALE GENOMIC DNA]</scope>
    <source>
        <strain evidence="7 8">ATCC 29453</strain>
    </source>
</reference>
<dbReference type="Gene3D" id="3.40.50.1110">
    <property type="entry name" value="SGNH hydrolase"/>
    <property type="match status" value="1"/>
</dbReference>
<dbReference type="CDD" id="cd01847">
    <property type="entry name" value="Triacylglycerol_lipase_like"/>
    <property type="match status" value="1"/>
</dbReference>
<evidence type="ECO:0000256" key="3">
    <source>
        <dbReference type="ARBA" id="ARBA00022801"/>
    </source>
</evidence>
<feature type="active site" evidence="4">
    <location>
        <position position="278"/>
    </location>
</feature>
<keyword evidence="3" id="KW-0378">Hydrolase</keyword>